<dbReference type="EMBL" id="CAXDID020000457">
    <property type="protein sequence ID" value="CAL6093368.1"/>
    <property type="molecule type" value="Genomic_DNA"/>
</dbReference>
<evidence type="ECO:0000313" key="1">
    <source>
        <dbReference type="EMBL" id="CAI9957037.1"/>
    </source>
</evidence>
<dbReference type="EMBL" id="CATOUU010000881">
    <property type="protein sequence ID" value="CAI9957043.1"/>
    <property type="molecule type" value="Genomic_DNA"/>
</dbReference>
<comment type="caution">
    <text evidence="1">The sequence shown here is derived from an EMBL/GenBank/DDBJ whole genome shotgun (WGS) entry which is preliminary data.</text>
</comment>
<evidence type="ECO:0000313" key="2">
    <source>
        <dbReference type="EMBL" id="CAI9957043.1"/>
    </source>
</evidence>
<name>A0AA86QIS1_9EUKA</name>
<evidence type="ECO:0000313" key="4">
    <source>
        <dbReference type="EMBL" id="CAL6093380.1"/>
    </source>
</evidence>
<proteinExistence type="predicted"/>
<evidence type="ECO:0000313" key="5">
    <source>
        <dbReference type="Proteomes" id="UP001642409"/>
    </source>
</evidence>
<organism evidence="1">
    <name type="scientific">Hexamita inflata</name>
    <dbReference type="NCBI Taxonomy" id="28002"/>
    <lineage>
        <taxon>Eukaryota</taxon>
        <taxon>Metamonada</taxon>
        <taxon>Diplomonadida</taxon>
        <taxon>Hexamitidae</taxon>
        <taxon>Hexamitinae</taxon>
        <taxon>Hexamita</taxon>
    </lineage>
</organism>
<dbReference type="EMBL" id="CAXDID020000457">
    <property type="protein sequence ID" value="CAL6093380.1"/>
    <property type="molecule type" value="Genomic_DNA"/>
</dbReference>
<dbReference type="Proteomes" id="UP001642409">
    <property type="component" value="Unassembled WGS sequence"/>
</dbReference>
<sequence length="291" mass="32881">MCIFPFIFNGLECECQQGFLIDGENCVDIVNHLKILAASDVSIEQNLVKNISEMNIQMIADIQLADSNLQRNTTNLKNLLDQQKYDLQIEIQSVNTQLIQFQNITLDMYNKAKDQINQVNNSANALIQNTSAQLWQSLISMNTSLRQQLDSQLLLQTNMNQTMYSMHSSLTTTIIQGNNYLQKQINNSKQDISALQNQGVAIATQINNINKINIDQNADIQRLKTQASANWNNVMWCQMAQRSINLELTGLCSNLNLCCFASSGKMKCLKSSYQSTYTSYSNGQCGQFIQF</sequence>
<reference evidence="1" key="1">
    <citation type="submission" date="2023-06" db="EMBL/GenBank/DDBJ databases">
        <authorList>
            <person name="Kurt Z."/>
        </authorList>
    </citation>
    <scope>NUCLEOTIDE SEQUENCE</scope>
</reference>
<evidence type="ECO:0000313" key="3">
    <source>
        <dbReference type="EMBL" id="CAL6093368.1"/>
    </source>
</evidence>
<dbReference type="AlphaFoldDB" id="A0AA86QIS1"/>
<gene>
    <name evidence="1" type="ORF">HINF_LOCUS44682</name>
    <name evidence="2" type="ORF">HINF_LOCUS44688</name>
    <name evidence="3" type="ORF">HINF_LOCUS66958</name>
    <name evidence="4" type="ORF">HINF_LOCUS66964</name>
</gene>
<dbReference type="EMBL" id="CATOUU010000881">
    <property type="protein sequence ID" value="CAI9957037.1"/>
    <property type="molecule type" value="Genomic_DNA"/>
</dbReference>
<protein>
    <submittedName>
        <fullName evidence="3">Hypothetical_protein</fullName>
    </submittedName>
</protein>
<reference evidence="3 5" key="2">
    <citation type="submission" date="2024-07" db="EMBL/GenBank/DDBJ databases">
        <authorList>
            <person name="Akdeniz Z."/>
        </authorList>
    </citation>
    <scope>NUCLEOTIDE SEQUENCE [LARGE SCALE GENOMIC DNA]</scope>
</reference>
<keyword evidence="5" id="KW-1185">Reference proteome</keyword>
<accession>A0AA86QIS1</accession>